<keyword evidence="1" id="KW-0732">Signal</keyword>
<feature type="chain" id="PRO_5011521947" description="D-alanyl-D-alanine carboxypeptidase" evidence="1">
    <location>
        <begin position="24"/>
        <end position="76"/>
    </location>
</feature>
<sequence>MMKRFLALIVVLFVLSFHIQSSAAMLNPENSQNQDESADFIEKVEPSSTPTLELEAEGAVLIEQETGKVLYEKEQG</sequence>
<evidence type="ECO:0008006" key="4">
    <source>
        <dbReference type="Google" id="ProtNLM"/>
    </source>
</evidence>
<accession>A0A1I5WPW2</accession>
<evidence type="ECO:0000313" key="3">
    <source>
        <dbReference type="Proteomes" id="UP000198577"/>
    </source>
</evidence>
<reference evidence="2 3" key="1">
    <citation type="submission" date="2016-10" db="EMBL/GenBank/DDBJ databases">
        <authorList>
            <person name="de Groot N.N."/>
        </authorList>
    </citation>
    <scope>NUCLEOTIDE SEQUENCE [LARGE SCALE GENOMIC DNA]</scope>
    <source>
        <strain evidence="2 3">DSM 20678</strain>
    </source>
</reference>
<evidence type="ECO:0000256" key="1">
    <source>
        <dbReference type="SAM" id="SignalP"/>
    </source>
</evidence>
<organism evidence="2 3">
    <name type="scientific">Caldicoprobacter faecalis</name>
    <dbReference type="NCBI Taxonomy" id="937334"/>
    <lineage>
        <taxon>Bacteria</taxon>
        <taxon>Bacillati</taxon>
        <taxon>Bacillota</taxon>
        <taxon>Clostridia</taxon>
        <taxon>Caldicoprobacterales</taxon>
        <taxon>Caldicoprobacteraceae</taxon>
        <taxon>Caldicoprobacter</taxon>
    </lineage>
</organism>
<proteinExistence type="predicted"/>
<feature type="signal peptide" evidence="1">
    <location>
        <begin position="1"/>
        <end position="23"/>
    </location>
</feature>
<dbReference type="Proteomes" id="UP000198577">
    <property type="component" value="Unassembled WGS sequence"/>
</dbReference>
<dbReference type="RefSeq" id="WP_143094074.1">
    <property type="nucleotide sequence ID" value="NZ_FOXR01000018.1"/>
</dbReference>
<dbReference type="AlphaFoldDB" id="A0A1I5WPW2"/>
<name>A0A1I5WPW2_9FIRM</name>
<keyword evidence="3" id="KW-1185">Reference proteome</keyword>
<dbReference type="EMBL" id="FOXR01000018">
    <property type="protein sequence ID" value="SFQ21769.1"/>
    <property type="molecule type" value="Genomic_DNA"/>
</dbReference>
<gene>
    <name evidence="2" type="ORF">SAMN05444406_11838</name>
</gene>
<dbReference type="STRING" id="937334.SAMN05444406_11838"/>
<evidence type="ECO:0000313" key="2">
    <source>
        <dbReference type="EMBL" id="SFQ21769.1"/>
    </source>
</evidence>
<protein>
    <recommendedName>
        <fullName evidence="4">D-alanyl-D-alanine carboxypeptidase</fullName>
    </recommendedName>
</protein>